<evidence type="ECO:0000313" key="3">
    <source>
        <dbReference type="EMBL" id="ESO88105.1"/>
    </source>
</evidence>
<accession>V3ZZL0</accession>
<reference evidence="3 4" key="1">
    <citation type="journal article" date="2013" name="Nature">
        <title>Insights into bilaterian evolution from three spiralian genomes.</title>
        <authorList>
            <person name="Simakov O."/>
            <person name="Marletaz F."/>
            <person name="Cho S.J."/>
            <person name="Edsinger-Gonzales E."/>
            <person name="Havlak P."/>
            <person name="Hellsten U."/>
            <person name="Kuo D.H."/>
            <person name="Larsson T."/>
            <person name="Lv J."/>
            <person name="Arendt D."/>
            <person name="Savage R."/>
            <person name="Osoegawa K."/>
            <person name="de Jong P."/>
            <person name="Grimwood J."/>
            <person name="Chapman J.A."/>
            <person name="Shapiro H."/>
            <person name="Aerts A."/>
            <person name="Otillar R.P."/>
            <person name="Terry A.Y."/>
            <person name="Boore J.L."/>
            <person name="Grigoriev I.V."/>
            <person name="Lindberg D.R."/>
            <person name="Seaver E.C."/>
            <person name="Weisblat D.A."/>
            <person name="Putnam N.H."/>
            <person name="Rokhsar D.S."/>
        </authorList>
    </citation>
    <scope>NUCLEOTIDE SEQUENCE [LARGE SCALE GENOMIC DNA]</scope>
</reference>
<dbReference type="EMBL" id="KB202752">
    <property type="protein sequence ID" value="ESO88105.1"/>
    <property type="molecule type" value="Genomic_DNA"/>
</dbReference>
<dbReference type="OrthoDB" id="6102876at2759"/>
<evidence type="ECO:0000256" key="1">
    <source>
        <dbReference type="SAM" id="MobiDB-lite"/>
    </source>
</evidence>
<sequence length="293" mass="32874">MAARFSSHNNDTMDNDSLADFMYISLLITDLTTALSGAFIFLLHIDYLAFNNTTSIYPGKRLIGPVLLSFFCYIITGAMLVPLYVLHLQPETYDISTGNCWPFNREGTFLLYEALSVVPHCLLILVSGGMTIGAYISRSYLLNISKELNLVRRPVDLNLAGALTVLLHCVPYLYSIVNKLVCVCLQCSEMTGLDILIPLLPFFKCVILPFVWLFCPDFRTALSLCCTKRQKRVTIKLPAEIENNRIENHTNETNNSKSPKLKTKAEPTPPAIPESEVIESIPDENNEEKVLMV</sequence>
<feature type="transmembrane region" description="Helical" evidence="2">
    <location>
        <begin position="117"/>
        <end position="136"/>
    </location>
</feature>
<feature type="transmembrane region" description="Helical" evidence="2">
    <location>
        <begin position="195"/>
        <end position="215"/>
    </location>
</feature>
<dbReference type="RefSeq" id="XP_009061134.1">
    <property type="nucleotide sequence ID" value="XM_009062886.1"/>
</dbReference>
<feature type="transmembrane region" description="Helical" evidence="2">
    <location>
        <begin position="62"/>
        <end position="85"/>
    </location>
</feature>
<proteinExistence type="predicted"/>
<dbReference type="AlphaFoldDB" id="V3ZZL0"/>
<gene>
    <name evidence="3" type="ORF">LOTGIDRAFT_165842</name>
</gene>
<feature type="transmembrane region" description="Helical" evidence="2">
    <location>
        <begin position="157"/>
        <end position="175"/>
    </location>
</feature>
<dbReference type="HOGENOM" id="CLU_950894_0_0_1"/>
<keyword evidence="4" id="KW-1185">Reference proteome</keyword>
<feature type="transmembrane region" description="Helical" evidence="2">
    <location>
        <begin position="21"/>
        <end position="50"/>
    </location>
</feature>
<dbReference type="GeneID" id="20240194"/>
<dbReference type="KEGG" id="lgi:LOTGIDRAFT_165842"/>
<dbReference type="CTD" id="20240194"/>
<name>V3ZZL0_LOTGI</name>
<evidence type="ECO:0008006" key="5">
    <source>
        <dbReference type="Google" id="ProtNLM"/>
    </source>
</evidence>
<keyword evidence="2" id="KW-1133">Transmembrane helix</keyword>
<protein>
    <recommendedName>
        <fullName evidence="5">G-protein coupled receptors family 1 profile domain-containing protein</fullName>
    </recommendedName>
</protein>
<keyword evidence="2" id="KW-0472">Membrane</keyword>
<feature type="region of interest" description="Disordered" evidence="1">
    <location>
        <begin position="246"/>
        <end position="276"/>
    </location>
</feature>
<evidence type="ECO:0000313" key="4">
    <source>
        <dbReference type="Proteomes" id="UP000030746"/>
    </source>
</evidence>
<evidence type="ECO:0000256" key="2">
    <source>
        <dbReference type="SAM" id="Phobius"/>
    </source>
</evidence>
<organism evidence="3 4">
    <name type="scientific">Lottia gigantea</name>
    <name type="common">Giant owl limpet</name>
    <dbReference type="NCBI Taxonomy" id="225164"/>
    <lineage>
        <taxon>Eukaryota</taxon>
        <taxon>Metazoa</taxon>
        <taxon>Spiralia</taxon>
        <taxon>Lophotrochozoa</taxon>
        <taxon>Mollusca</taxon>
        <taxon>Gastropoda</taxon>
        <taxon>Patellogastropoda</taxon>
        <taxon>Lottioidea</taxon>
        <taxon>Lottiidae</taxon>
        <taxon>Lottia</taxon>
    </lineage>
</organism>
<dbReference type="Proteomes" id="UP000030746">
    <property type="component" value="Unassembled WGS sequence"/>
</dbReference>
<keyword evidence="2" id="KW-0812">Transmembrane</keyword>